<evidence type="ECO:0000256" key="1">
    <source>
        <dbReference type="SAM" id="Phobius"/>
    </source>
</evidence>
<feature type="transmembrane region" description="Helical" evidence="1">
    <location>
        <begin position="90"/>
        <end position="111"/>
    </location>
</feature>
<dbReference type="Proteomes" id="UP001156670">
    <property type="component" value="Unassembled WGS sequence"/>
</dbReference>
<keyword evidence="1" id="KW-0472">Membrane</keyword>
<feature type="transmembrane region" description="Helical" evidence="1">
    <location>
        <begin position="63"/>
        <end position="84"/>
    </location>
</feature>
<organism evidence="2 3">
    <name type="scientific">Dyella acidisoli</name>
    <dbReference type="NCBI Taxonomy" id="1867834"/>
    <lineage>
        <taxon>Bacteria</taxon>
        <taxon>Pseudomonadati</taxon>
        <taxon>Pseudomonadota</taxon>
        <taxon>Gammaproteobacteria</taxon>
        <taxon>Lysobacterales</taxon>
        <taxon>Rhodanobacteraceae</taxon>
        <taxon>Dyella</taxon>
    </lineage>
</organism>
<accession>A0ABQ5XSY8</accession>
<evidence type="ECO:0008006" key="4">
    <source>
        <dbReference type="Google" id="ProtNLM"/>
    </source>
</evidence>
<evidence type="ECO:0000313" key="2">
    <source>
        <dbReference type="EMBL" id="GLQ94668.1"/>
    </source>
</evidence>
<keyword evidence="3" id="KW-1185">Reference proteome</keyword>
<gene>
    <name evidence="2" type="ORF">GCM10007901_36200</name>
</gene>
<evidence type="ECO:0000313" key="3">
    <source>
        <dbReference type="Proteomes" id="UP001156670"/>
    </source>
</evidence>
<proteinExistence type="predicted"/>
<comment type="caution">
    <text evidence="2">The sequence shown here is derived from an EMBL/GenBank/DDBJ whole genome shotgun (WGS) entry which is preliminary data.</text>
</comment>
<reference evidence="3" key="1">
    <citation type="journal article" date="2019" name="Int. J. Syst. Evol. Microbiol.">
        <title>The Global Catalogue of Microorganisms (GCM) 10K type strain sequencing project: providing services to taxonomists for standard genome sequencing and annotation.</title>
        <authorList>
            <consortium name="The Broad Institute Genomics Platform"/>
            <consortium name="The Broad Institute Genome Sequencing Center for Infectious Disease"/>
            <person name="Wu L."/>
            <person name="Ma J."/>
        </authorList>
    </citation>
    <scope>NUCLEOTIDE SEQUENCE [LARGE SCALE GENOMIC DNA]</scope>
    <source>
        <strain evidence="3">NBRC 111980</strain>
    </source>
</reference>
<dbReference type="EMBL" id="BSOB01000046">
    <property type="protein sequence ID" value="GLQ94668.1"/>
    <property type="molecule type" value="Genomic_DNA"/>
</dbReference>
<keyword evidence="1" id="KW-0812">Transmembrane</keyword>
<feature type="transmembrane region" description="Helical" evidence="1">
    <location>
        <begin position="12"/>
        <end position="30"/>
    </location>
</feature>
<keyword evidence="1" id="KW-1133">Transmembrane helix</keyword>
<sequence>MDKGVLGEMIPIVLFLCITFGITYIVRLLVNARLRVKMLQVSGSKELVESVVQGDMHRDQMTALRWGIVTVMEAIGFGVIQAMGWTDINAGVVAMLLGAFGLGYLLFFVLARRFG</sequence>
<name>A0ABQ5XSY8_9GAMM</name>
<protein>
    <recommendedName>
        <fullName evidence="4">DUF3784 domain-containing protein</fullName>
    </recommendedName>
</protein>